<feature type="region of interest" description="Disordered" evidence="1">
    <location>
        <begin position="1"/>
        <end position="48"/>
    </location>
</feature>
<comment type="caution">
    <text evidence="2">The sequence shown here is derived from an EMBL/GenBank/DDBJ whole genome shotgun (WGS) entry which is preliminary data.</text>
</comment>
<evidence type="ECO:0000313" key="3">
    <source>
        <dbReference type="Proteomes" id="UP001596391"/>
    </source>
</evidence>
<organism evidence="2 3">
    <name type="scientific">Granulicella cerasi</name>
    <dbReference type="NCBI Taxonomy" id="741063"/>
    <lineage>
        <taxon>Bacteria</taxon>
        <taxon>Pseudomonadati</taxon>
        <taxon>Acidobacteriota</taxon>
        <taxon>Terriglobia</taxon>
        <taxon>Terriglobales</taxon>
        <taxon>Acidobacteriaceae</taxon>
        <taxon>Granulicella</taxon>
    </lineage>
</organism>
<evidence type="ECO:0000313" key="2">
    <source>
        <dbReference type="EMBL" id="MFC6644506.1"/>
    </source>
</evidence>
<gene>
    <name evidence="2" type="ORF">ACFQBQ_02655</name>
</gene>
<protein>
    <submittedName>
        <fullName evidence="2">DUF1844 domain-containing protein</fullName>
    </submittedName>
</protein>
<feature type="compositionally biased region" description="Basic and acidic residues" evidence="1">
    <location>
        <begin position="9"/>
        <end position="30"/>
    </location>
</feature>
<keyword evidence="3" id="KW-1185">Reference proteome</keyword>
<reference evidence="3" key="1">
    <citation type="journal article" date="2019" name="Int. J. Syst. Evol. Microbiol.">
        <title>The Global Catalogue of Microorganisms (GCM) 10K type strain sequencing project: providing services to taxonomists for standard genome sequencing and annotation.</title>
        <authorList>
            <consortium name="The Broad Institute Genomics Platform"/>
            <consortium name="The Broad Institute Genome Sequencing Center for Infectious Disease"/>
            <person name="Wu L."/>
            <person name="Ma J."/>
        </authorList>
    </citation>
    <scope>NUCLEOTIDE SEQUENCE [LARGE SCALE GENOMIC DNA]</scope>
    <source>
        <strain evidence="3">CGMCC 1.16026</strain>
    </source>
</reference>
<dbReference type="RefSeq" id="WP_390233741.1">
    <property type="nucleotide sequence ID" value="NZ_JBHSWI010000001.1"/>
</dbReference>
<sequence length="242" mass="26316">MADTPFVINDRRKFTAEGELRPDAQIDREPTPAAEAEAPKASATVTEFPRPVAEPVMEEAPAPVAAEISEDAPQEYPAIPQDQLEQAQRAYEATIDRLDTAVRAMDPGANHLPPMNFERLIQSLYMQALMQLGAAPEQGQQQPRVDLMGARATIDMLTVLASKTTGNLSDNEQKLVDNALFELRMGFLEVTQILSQQAQQRQGAPGTMPPPPAAPASSSNEELRAHSSHLKARILIVVSKSS</sequence>
<accession>A0ABW1Z4N9</accession>
<feature type="region of interest" description="Disordered" evidence="1">
    <location>
        <begin position="196"/>
        <end position="225"/>
    </location>
</feature>
<feature type="compositionally biased region" description="Low complexity" evidence="1">
    <location>
        <begin position="31"/>
        <end position="43"/>
    </location>
</feature>
<proteinExistence type="predicted"/>
<dbReference type="InterPro" id="IPR014995">
    <property type="entry name" value="DUF1844"/>
</dbReference>
<name>A0ABW1Z4N9_9BACT</name>
<dbReference type="Pfam" id="PF08899">
    <property type="entry name" value="DUF1844"/>
    <property type="match status" value="1"/>
</dbReference>
<dbReference type="EMBL" id="JBHSWI010000001">
    <property type="protein sequence ID" value="MFC6644506.1"/>
    <property type="molecule type" value="Genomic_DNA"/>
</dbReference>
<evidence type="ECO:0000256" key="1">
    <source>
        <dbReference type="SAM" id="MobiDB-lite"/>
    </source>
</evidence>
<dbReference type="Proteomes" id="UP001596391">
    <property type="component" value="Unassembled WGS sequence"/>
</dbReference>